<gene>
    <name evidence="1" type="ORF">Rcae01_02847</name>
</gene>
<comment type="caution">
    <text evidence="1">The sequence shown here is derived from an EMBL/GenBank/DDBJ whole genome shotgun (WGS) entry which is preliminary data.</text>
</comment>
<dbReference type="EMBL" id="BAABRO010000005">
    <property type="protein sequence ID" value="GAA5507391.1"/>
    <property type="molecule type" value="Genomic_DNA"/>
</dbReference>
<evidence type="ECO:0000313" key="2">
    <source>
        <dbReference type="Proteomes" id="UP001416858"/>
    </source>
</evidence>
<sequence length="185" mass="21316">MNCRANGPAVYSCHQARPLRRVHPESQRQSVTIKSIVVEDWFGHWCPDSSRSTSTGWRLSTSTRSLRARPVAVTWDGRLNSHLKNRASRPRMHGSVLASCFLRTCTRTQHRGTRTRLRHCTRARTRPRYPIVQSSGSTSKQSVWAFASIHHVACHQARSLRRTHHESQRQSVTIKSFVVEDWFGY</sequence>
<protein>
    <submittedName>
        <fullName evidence="1">Uncharacterized protein</fullName>
    </submittedName>
</protein>
<keyword evidence="2" id="KW-1185">Reference proteome</keyword>
<organism evidence="1 2">
    <name type="scientific">Novipirellula caenicola</name>
    <dbReference type="NCBI Taxonomy" id="1536901"/>
    <lineage>
        <taxon>Bacteria</taxon>
        <taxon>Pseudomonadati</taxon>
        <taxon>Planctomycetota</taxon>
        <taxon>Planctomycetia</taxon>
        <taxon>Pirellulales</taxon>
        <taxon>Pirellulaceae</taxon>
        <taxon>Novipirellula</taxon>
    </lineage>
</organism>
<dbReference type="Proteomes" id="UP001416858">
    <property type="component" value="Unassembled WGS sequence"/>
</dbReference>
<reference evidence="1 2" key="1">
    <citation type="submission" date="2024-02" db="EMBL/GenBank/DDBJ databases">
        <title>Rhodopirellula caenicola NBRC 110016.</title>
        <authorList>
            <person name="Ichikawa N."/>
            <person name="Katano-Makiyama Y."/>
            <person name="Hidaka K."/>
        </authorList>
    </citation>
    <scope>NUCLEOTIDE SEQUENCE [LARGE SCALE GENOMIC DNA]</scope>
    <source>
        <strain evidence="1 2">NBRC 110016</strain>
    </source>
</reference>
<accession>A0ABP9VQG2</accession>
<name>A0ABP9VQG2_9BACT</name>
<evidence type="ECO:0000313" key="1">
    <source>
        <dbReference type="EMBL" id="GAA5507391.1"/>
    </source>
</evidence>
<proteinExistence type="predicted"/>